<gene>
    <name evidence="1" type="ORF">LCGC14_2290200</name>
</gene>
<feature type="non-terminal residue" evidence="1">
    <location>
        <position position="57"/>
    </location>
</feature>
<accession>A0A0F9DE09</accession>
<dbReference type="EMBL" id="LAZR01032060">
    <property type="protein sequence ID" value="KKL51966.1"/>
    <property type="molecule type" value="Genomic_DNA"/>
</dbReference>
<protein>
    <submittedName>
        <fullName evidence="1">Uncharacterized protein</fullName>
    </submittedName>
</protein>
<comment type="caution">
    <text evidence="1">The sequence shown here is derived from an EMBL/GenBank/DDBJ whole genome shotgun (WGS) entry which is preliminary data.</text>
</comment>
<proteinExistence type="predicted"/>
<evidence type="ECO:0000313" key="1">
    <source>
        <dbReference type="EMBL" id="KKL51966.1"/>
    </source>
</evidence>
<sequence>MQSMQIRRRNNLSSRQKWILTLLLAVPLALALAKLLGLPGAAFLAREVSLARLAEDM</sequence>
<dbReference type="AlphaFoldDB" id="A0A0F9DE09"/>
<reference evidence="1" key="1">
    <citation type="journal article" date="2015" name="Nature">
        <title>Complex archaea that bridge the gap between prokaryotes and eukaryotes.</title>
        <authorList>
            <person name="Spang A."/>
            <person name="Saw J.H."/>
            <person name="Jorgensen S.L."/>
            <person name="Zaremba-Niedzwiedzka K."/>
            <person name="Martijn J."/>
            <person name="Lind A.E."/>
            <person name="van Eijk R."/>
            <person name="Schleper C."/>
            <person name="Guy L."/>
            <person name="Ettema T.J."/>
        </authorList>
    </citation>
    <scope>NUCLEOTIDE SEQUENCE</scope>
</reference>
<organism evidence="1">
    <name type="scientific">marine sediment metagenome</name>
    <dbReference type="NCBI Taxonomy" id="412755"/>
    <lineage>
        <taxon>unclassified sequences</taxon>
        <taxon>metagenomes</taxon>
        <taxon>ecological metagenomes</taxon>
    </lineage>
</organism>
<name>A0A0F9DE09_9ZZZZ</name>